<dbReference type="Pfam" id="PF00149">
    <property type="entry name" value="Metallophos"/>
    <property type="match status" value="1"/>
</dbReference>
<dbReference type="InterPro" id="IPR004843">
    <property type="entry name" value="Calcineurin-like_PHP"/>
</dbReference>
<evidence type="ECO:0000259" key="1">
    <source>
        <dbReference type="Pfam" id="PF00149"/>
    </source>
</evidence>
<dbReference type="KEGG" id="thei:K1720_04285"/>
<dbReference type="SUPFAM" id="SSF56300">
    <property type="entry name" value="Metallo-dependent phosphatases"/>
    <property type="match status" value="1"/>
</dbReference>
<name>A0A9E7MC25_9EURY</name>
<dbReference type="GeneID" id="72777536"/>
<protein>
    <submittedName>
        <fullName evidence="2">Metallophosphoesterase</fullName>
    </submittedName>
</protein>
<dbReference type="EMBL" id="CP080572">
    <property type="protein sequence ID" value="USH00665.1"/>
    <property type="molecule type" value="Genomic_DNA"/>
</dbReference>
<dbReference type="Gene3D" id="3.60.21.10">
    <property type="match status" value="1"/>
</dbReference>
<keyword evidence="3" id="KW-1185">Reference proteome</keyword>
<proteinExistence type="predicted"/>
<evidence type="ECO:0000313" key="2">
    <source>
        <dbReference type="EMBL" id="USH00665.1"/>
    </source>
</evidence>
<dbReference type="InterPro" id="IPR029052">
    <property type="entry name" value="Metallo-depent_PP-like"/>
</dbReference>
<reference evidence="2 3" key="1">
    <citation type="submission" date="2021-08" db="EMBL/GenBank/DDBJ databases">
        <title>Thermococcus onnuriiensis IOH2.</title>
        <authorList>
            <person name="Park Y.-J."/>
        </authorList>
    </citation>
    <scope>NUCLEOTIDE SEQUENCE [LARGE SCALE GENOMIC DNA]</scope>
    <source>
        <strain evidence="2 3">IOH2</strain>
    </source>
</reference>
<feature type="domain" description="Calcineurin-like phosphoesterase" evidence="1">
    <location>
        <begin position="25"/>
        <end position="114"/>
    </location>
</feature>
<organism evidence="2 3">
    <name type="scientific">Thermococcus argininiproducens</name>
    <dbReference type="NCBI Taxonomy" id="2866384"/>
    <lineage>
        <taxon>Archaea</taxon>
        <taxon>Methanobacteriati</taxon>
        <taxon>Methanobacteriota</taxon>
        <taxon>Thermococci</taxon>
        <taxon>Thermococcales</taxon>
        <taxon>Thermococcaceae</taxon>
        <taxon>Thermococcus</taxon>
    </lineage>
</organism>
<dbReference type="Proteomes" id="UP001056425">
    <property type="component" value="Chromosome"/>
</dbReference>
<evidence type="ECO:0000313" key="3">
    <source>
        <dbReference type="Proteomes" id="UP001056425"/>
    </source>
</evidence>
<dbReference type="AlphaFoldDB" id="A0A9E7MC25"/>
<gene>
    <name evidence="2" type="ORF">K1720_04285</name>
</gene>
<dbReference type="RefSeq" id="WP_251950198.1">
    <property type="nucleotide sequence ID" value="NZ_CP080572.1"/>
</dbReference>
<dbReference type="GO" id="GO:0016787">
    <property type="term" value="F:hydrolase activity"/>
    <property type="evidence" value="ECO:0007669"/>
    <property type="project" value="InterPro"/>
</dbReference>
<accession>A0A9E7MC25</accession>
<sequence length="196" mass="22700">MRFSLPSFLRRRGLPEELLETSESKIMHISDTPDNIYSFILNLIEKSRPKYIIHTGDLVDNIKLERRPELKDRYKKRVQELLDILENSNATVYIVPGNEDDPEILKKFSRKAKIVKPGGIIEIEGIRLALAHEPCELKNNEPIDFALYGHNFKVIEKGLNGILNINFILPQSKRVIKVKYPDGTNFERGYRVMRGL</sequence>